<evidence type="ECO:0000256" key="1">
    <source>
        <dbReference type="SAM" id="MobiDB-lite"/>
    </source>
</evidence>
<feature type="non-terminal residue" evidence="2">
    <location>
        <position position="137"/>
    </location>
</feature>
<protein>
    <submittedName>
        <fullName evidence="2">Uncharacterized protein</fullName>
    </submittedName>
</protein>
<organism evidence="2">
    <name type="scientific">Clastoptera arizonana</name>
    <name type="common">Arizona spittle bug</name>
    <dbReference type="NCBI Taxonomy" id="38151"/>
    <lineage>
        <taxon>Eukaryota</taxon>
        <taxon>Metazoa</taxon>
        <taxon>Ecdysozoa</taxon>
        <taxon>Arthropoda</taxon>
        <taxon>Hexapoda</taxon>
        <taxon>Insecta</taxon>
        <taxon>Pterygota</taxon>
        <taxon>Neoptera</taxon>
        <taxon>Paraneoptera</taxon>
        <taxon>Hemiptera</taxon>
        <taxon>Auchenorrhyncha</taxon>
        <taxon>Cercopoidea</taxon>
        <taxon>Clastopteridae</taxon>
        <taxon>Clastoptera</taxon>
    </lineage>
</organism>
<name>A0A1B6DS93_9HEMI</name>
<sequence>NKEDKVSGSTKEGIIGQYRPKSNYRGPAKKPFKIEPPTTKSLPLYLTRRRTTTTTEVSEVDYEVESTTKSKGFGRFTPSRNSVRGRGKNTLTTEKPSKETFTVRPKTRTSKPKFASRNRSRTTTPTALSDENENEEN</sequence>
<feature type="compositionally biased region" description="Basic residues" evidence="1">
    <location>
        <begin position="105"/>
        <end position="120"/>
    </location>
</feature>
<feature type="region of interest" description="Disordered" evidence="1">
    <location>
        <begin position="1"/>
        <end position="137"/>
    </location>
</feature>
<dbReference type="EMBL" id="GEDC01008756">
    <property type="protein sequence ID" value="JAS28542.1"/>
    <property type="molecule type" value="Transcribed_RNA"/>
</dbReference>
<feature type="non-terminal residue" evidence="2">
    <location>
        <position position="1"/>
    </location>
</feature>
<accession>A0A1B6DS93</accession>
<gene>
    <name evidence="2" type="ORF">g.19005</name>
</gene>
<evidence type="ECO:0000313" key="2">
    <source>
        <dbReference type="EMBL" id="JAS28542.1"/>
    </source>
</evidence>
<dbReference type="AlphaFoldDB" id="A0A1B6DS93"/>
<reference evidence="2" key="1">
    <citation type="submission" date="2015-12" db="EMBL/GenBank/DDBJ databases">
        <title>De novo transcriptome assembly of four potential Pierce s Disease insect vectors from Arizona vineyards.</title>
        <authorList>
            <person name="Tassone E.E."/>
        </authorList>
    </citation>
    <scope>NUCLEOTIDE SEQUENCE</scope>
</reference>
<proteinExistence type="predicted"/>